<evidence type="ECO:0000256" key="1">
    <source>
        <dbReference type="SAM" id="MobiDB-lite"/>
    </source>
</evidence>
<dbReference type="EMBL" id="KB743226">
    <property type="protein sequence ID" value="EOB00173.1"/>
    <property type="molecule type" value="Genomic_DNA"/>
</dbReference>
<feature type="region of interest" description="Disordered" evidence="1">
    <location>
        <begin position="55"/>
        <end position="95"/>
    </location>
</feature>
<name>R0LIH5_ANAPL</name>
<feature type="compositionally biased region" description="Basic and acidic residues" evidence="1">
    <location>
        <begin position="14"/>
        <end position="24"/>
    </location>
</feature>
<dbReference type="Proteomes" id="UP000296049">
    <property type="component" value="Unassembled WGS sequence"/>
</dbReference>
<proteinExistence type="predicted"/>
<keyword evidence="3" id="KW-1185">Reference proteome</keyword>
<evidence type="ECO:0000313" key="2">
    <source>
        <dbReference type="EMBL" id="EOB00173.1"/>
    </source>
</evidence>
<feature type="region of interest" description="Disordered" evidence="1">
    <location>
        <begin position="1"/>
        <end position="33"/>
    </location>
</feature>
<reference evidence="3" key="1">
    <citation type="journal article" date="2013" name="Nat. Genet.">
        <title>The duck genome and transcriptome provide insight into an avian influenza virus reservoir species.</title>
        <authorList>
            <person name="Huang Y."/>
            <person name="Li Y."/>
            <person name="Burt D.W."/>
            <person name="Chen H."/>
            <person name="Zhang Y."/>
            <person name="Qian W."/>
            <person name="Kim H."/>
            <person name="Gan S."/>
            <person name="Zhao Y."/>
            <person name="Li J."/>
            <person name="Yi K."/>
            <person name="Feng H."/>
            <person name="Zhu P."/>
            <person name="Li B."/>
            <person name="Liu Q."/>
            <person name="Fairley S."/>
            <person name="Magor K.E."/>
            <person name="Du Z."/>
            <person name="Hu X."/>
            <person name="Goodman L."/>
            <person name="Tafer H."/>
            <person name="Vignal A."/>
            <person name="Lee T."/>
            <person name="Kim K.W."/>
            <person name="Sheng Z."/>
            <person name="An Y."/>
            <person name="Searle S."/>
            <person name="Herrero J."/>
            <person name="Groenen M.A."/>
            <person name="Crooijmans R.P."/>
            <person name="Faraut T."/>
            <person name="Cai Q."/>
            <person name="Webster R.G."/>
            <person name="Aldridge J.R."/>
            <person name="Warren W.C."/>
            <person name="Bartschat S."/>
            <person name="Kehr S."/>
            <person name="Marz M."/>
            <person name="Stadler P.F."/>
            <person name="Smith J."/>
            <person name="Kraus R.H."/>
            <person name="Zhao Y."/>
            <person name="Ren L."/>
            <person name="Fei J."/>
            <person name="Morisson M."/>
            <person name="Kaiser P."/>
            <person name="Griffin D.K."/>
            <person name="Rao M."/>
            <person name="Pitel F."/>
            <person name="Wang J."/>
            <person name="Li N."/>
        </authorList>
    </citation>
    <scope>NUCLEOTIDE SEQUENCE [LARGE SCALE GENOMIC DNA]</scope>
</reference>
<gene>
    <name evidence="2" type="ORF">Anapl_03459</name>
</gene>
<sequence>MERAEQQEMLVPGERSRHEGDTRRQGHLPDCPASYIAGGTQDFKLCERLPAGGAQEVQSFTGDTNPPRTENKAGGPMAWPDARQDKQQGGAWLSASRSAVASTSSLLCHAEQAGAGVTYTQAARTVGEVAWTYLADSKFLLQQRAAVSEHDAEQVSGEL</sequence>
<protein>
    <submittedName>
        <fullName evidence="2">Uncharacterized protein</fullName>
    </submittedName>
</protein>
<organism evidence="2 3">
    <name type="scientific">Anas platyrhynchos</name>
    <name type="common">Mallard</name>
    <name type="synonym">Anas boschas</name>
    <dbReference type="NCBI Taxonomy" id="8839"/>
    <lineage>
        <taxon>Eukaryota</taxon>
        <taxon>Metazoa</taxon>
        <taxon>Chordata</taxon>
        <taxon>Craniata</taxon>
        <taxon>Vertebrata</taxon>
        <taxon>Euteleostomi</taxon>
        <taxon>Archelosauria</taxon>
        <taxon>Archosauria</taxon>
        <taxon>Dinosauria</taxon>
        <taxon>Saurischia</taxon>
        <taxon>Theropoda</taxon>
        <taxon>Coelurosauria</taxon>
        <taxon>Aves</taxon>
        <taxon>Neognathae</taxon>
        <taxon>Galloanserae</taxon>
        <taxon>Anseriformes</taxon>
        <taxon>Anatidae</taxon>
        <taxon>Anatinae</taxon>
        <taxon>Anas</taxon>
    </lineage>
</organism>
<evidence type="ECO:0000313" key="3">
    <source>
        <dbReference type="Proteomes" id="UP000296049"/>
    </source>
</evidence>
<feature type="compositionally biased region" description="Polar residues" evidence="1">
    <location>
        <begin position="56"/>
        <end position="68"/>
    </location>
</feature>
<accession>R0LIH5</accession>
<dbReference type="AlphaFoldDB" id="R0LIH5"/>